<protein>
    <recommendedName>
        <fullName evidence="1">NYN domain-containing protein</fullName>
    </recommendedName>
</protein>
<accession>A0A0G0QLU9</accession>
<dbReference type="InterPro" id="IPR021139">
    <property type="entry name" value="NYN"/>
</dbReference>
<dbReference type="PANTHER" id="PTHR35458:SF8">
    <property type="entry name" value="SLR0650 PROTEIN"/>
    <property type="match status" value="1"/>
</dbReference>
<dbReference type="GO" id="GO:0004540">
    <property type="term" value="F:RNA nuclease activity"/>
    <property type="evidence" value="ECO:0007669"/>
    <property type="project" value="InterPro"/>
</dbReference>
<organism evidence="2 3">
    <name type="scientific">Yanofskybacteria sp. (strain GW2011_GWA1_39_13)</name>
    <dbReference type="NCBI Taxonomy" id="1619019"/>
    <lineage>
        <taxon>Bacteria</taxon>
        <taxon>Candidatus Yanofskyibacteriota</taxon>
    </lineage>
</organism>
<name>A0A0G0QLU9_YANXG</name>
<proteinExistence type="predicted"/>
<dbReference type="Proteomes" id="UP000034845">
    <property type="component" value="Unassembled WGS sequence"/>
</dbReference>
<dbReference type="Gene3D" id="3.40.50.1010">
    <property type="entry name" value="5'-nuclease"/>
    <property type="match status" value="1"/>
</dbReference>
<dbReference type="InterPro" id="IPR047140">
    <property type="entry name" value="LabA"/>
</dbReference>
<evidence type="ECO:0000313" key="2">
    <source>
        <dbReference type="EMBL" id="KKR02642.1"/>
    </source>
</evidence>
<dbReference type="AlphaFoldDB" id="A0A0G0QLU9"/>
<dbReference type="EMBL" id="LBWF01000001">
    <property type="protein sequence ID" value="KKR02642.1"/>
    <property type="molecule type" value="Genomic_DNA"/>
</dbReference>
<evidence type="ECO:0000313" key="3">
    <source>
        <dbReference type="Proteomes" id="UP000034845"/>
    </source>
</evidence>
<dbReference type="PANTHER" id="PTHR35458">
    <property type="entry name" value="SLR0755 PROTEIN"/>
    <property type="match status" value="1"/>
</dbReference>
<comment type="caution">
    <text evidence="2">The sequence shown here is derived from an EMBL/GenBank/DDBJ whole genome shotgun (WGS) entry which is preliminary data.</text>
</comment>
<evidence type="ECO:0000259" key="1">
    <source>
        <dbReference type="Pfam" id="PF01936"/>
    </source>
</evidence>
<sequence>MHKVTVPQRKNHRIGVFVDVSNMYHSAKNLYKSRVNFRELLKVATANRELVRAIAYVVKSDTDEEKAFFDALEKAGYELKSKDLQIFPGGMKKGDWDVAIAVDAISLSKQLDVVVLVSGDGDYEPLVEYLKFSGIIVEVVGFKRSASSKLIDVANNFTDLEELKDKILLK</sequence>
<dbReference type="Pfam" id="PF01936">
    <property type="entry name" value="NYN"/>
    <property type="match status" value="1"/>
</dbReference>
<reference evidence="2 3" key="1">
    <citation type="journal article" date="2015" name="Nature">
        <title>rRNA introns, odd ribosomes, and small enigmatic genomes across a large radiation of phyla.</title>
        <authorList>
            <person name="Brown C.T."/>
            <person name="Hug L.A."/>
            <person name="Thomas B.C."/>
            <person name="Sharon I."/>
            <person name="Castelle C.J."/>
            <person name="Singh A."/>
            <person name="Wilkins M.J."/>
            <person name="Williams K.H."/>
            <person name="Banfield J.F."/>
        </authorList>
    </citation>
    <scope>NUCLEOTIDE SEQUENCE [LARGE SCALE GENOMIC DNA]</scope>
    <source>
        <strain evidence="3">GW2011_GWA1_39_13</strain>
    </source>
</reference>
<dbReference type="CDD" id="cd10911">
    <property type="entry name" value="PIN_LabA"/>
    <property type="match status" value="1"/>
</dbReference>
<feature type="domain" description="NYN" evidence="1">
    <location>
        <begin position="13"/>
        <end position="161"/>
    </location>
</feature>
<gene>
    <name evidence="2" type="ORF">UT29_C0001G0122</name>
</gene>